<feature type="binding site" evidence="9">
    <location>
        <position position="231"/>
    </location>
    <ligand>
        <name>Fe(2+)</name>
        <dbReference type="ChEBI" id="CHEBI:29033"/>
    </ligand>
</feature>
<dbReference type="GO" id="GO:0005737">
    <property type="term" value="C:cytoplasm"/>
    <property type="evidence" value="ECO:0007669"/>
    <property type="project" value="UniProtKB-SubCell"/>
</dbReference>
<dbReference type="InterPro" id="IPR033644">
    <property type="entry name" value="Ferrochelatase_C"/>
</dbReference>
<dbReference type="EC" id="4.98.1.1" evidence="9 10"/>
<keyword evidence="3 9" id="KW-0479">Metal-binding</keyword>
<accession>G1C9K5</accession>
<dbReference type="Pfam" id="PF00762">
    <property type="entry name" value="Ferrochelatase"/>
    <property type="match status" value="1"/>
</dbReference>
<name>G1C9K5_9PROT</name>
<dbReference type="SUPFAM" id="SSF53800">
    <property type="entry name" value="Chelatase"/>
    <property type="match status" value="1"/>
</dbReference>
<dbReference type="Gene3D" id="3.40.50.1400">
    <property type="match status" value="2"/>
</dbReference>
<reference evidence="11" key="1">
    <citation type="journal article" date="2011" name="PLoS ONE">
        <title>Identification and Phylogenetic Analysis of Heme Synthesis Genes in Trypanosomatids and Their Bacterial Endosymbionts.</title>
        <authorList>
            <person name="Alves J.M.P."/>
            <person name="Voegtly L.J."/>
            <person name="Matveyev A.V."/>
            <person name="Lara A.M."/>
            <person name="da Silva F.M."/>
            <person name="Serrano M.G."/>
            <person name="Buck G.A."/>
            <person name="Teixeira M.M.G."/>
            <person name="Camargo E.P."/>
        </authorList>
    </citation>
    <scope>NUCLEOTIDE SEQUENCE</scope>
</reference>
<evidence type="ECO:0000256" key="3">
    <source>
        <dbReference type="ARBA" id="ARBA00022723"/>
    </source>
</evidence>
<comment type="subcellular location">
    <subcellularLocation>
        <location evidence="9 10">Cytoplasm</location>
    </subcellularLocation>
</comment>
<protein>
    <recommendedName>
        <fullName evidence="9 10">Ferrochelatase</fullName>
        <ecNumber evidence="9 10">4.98.1.1</ecNumber>
    </recommendedName>
    <alternativeName>
        <fullName evidence="9">Heme synthase</fullName>
    </alternativeName>
    <alternativeName>
        <fullName evidence="9">Protoheme ferro-lyase</fullName>
    </alternativeName>
</protein>
<feature type="binding site" evidence="9">
    <location>
        <position position="312"/>
    </location>
    <ligand>
        <name>Fe(2+)</name>
        <dbReference type="ChEBI" id="CHEBI:29033"/>
    </ligand>
</feature>
<evidence type="ECO:0000256" key="9">
    <source>
        <dbReference type="HAMAP-Rule" id="MF_00323"/>
    </source>
</evidence>
<organism evidence="11">
    <name type="scientific">Candidatus Kinetoplastidibacterium stringomonadis</name>
    <dbReference type="NCBI Taxonomy" id="994696"/>
    <lineage>
        <taxon>Bacteria</taxon>
        <taxon>Pseudomonadati</taxon>
        <taxon>Pseudomonadota</taxon>
        <taxon>Betaproteobacteria</taxon>
        <taxon>Candidatus Kinetoplastidibacterium</taxon>
    </lineage>
</organism>
<evidence type="ECO:0000256" key="8">
    <source>
        <dbReference type="ARBA" id="ARBA00024536"/>
    </source>
</evidence>
<evidence type="ECO:0000256" key="5">
    <source>
        <dbReference type="ARBA" id="ARBA00023133"/>
    </source>
</evidence>
<dbReference type="PANTHER" id="PTHR11108:SF1">
    <property type="entry name" value="FERROCHELATASE, MITOCHONDRIAL"/>
    <property type="match status" value="1"/>
</dbReference>
<dbReference type="GO" id="GO:0006783">
    <property type="term" value="P:heme biosynthetic process"/>
    <property type="evidence" value="ECO:0007669"/>
    <property type="project" value="UniProtKB-UniRule"/>
</dbReference>
<gene>
    <name evidence="9 11" type="primary">hemH</name>
</gene>
<comment type="catalytic activity">
    <reaction evidence="8">
        <text>Fe-coproporphyrin III + 2 H(+) = coproporphyrin III + Fe(2+)</text>
        <dbReference type="Rhea" id="RHEA:49572"/>
        <dbReference type="ChEBI" id="CHEBI:15378"/>
        <dbReference type="ChEBI" id="CHEBI:29033"/>
        <dbReference type="ChEBI" id="CHEBI:68438"/>
        <dbReference type="ChEBI" id="CHEBI:131725"/>
        <dbReference type="EC" id="4.99.1.9"/>
    </reaction>
    <physiologicalReaction direction="right-to-left" evidence="8">
        <dbReference type="Rhea" id="RHEA:49574"/>
    </physiologicalReaction>
</comment>
<keyword evidence="7 9" id="KW-0627">Porphyrin biosynthesis</keyword>
<keyword evidence="4 9" id="KW-0408">Iron</keyword>
<dbReference type="PROSITE" id="PS00534">
    <property type="entry name" value="FERROCHELATASE"/>
    <property type="match status" value="1"/>
</dbReference>
<proteinExistence type="inferred from homology"/>
<dbReference type="AlphaFoldDB" id="G1C9K5"/>
<evidence type="ECO:0000256" key="4">
    <source>
        <dbReference type="ARBA" id="ARBA00023004"/>
    </source>
</evidence>
<dbReference type="PANTHER" id="PTHR11108">
    <property type="entry name" value="FERROCHELATASE"/>
    <property type="match status" value="1"/>
</dbReference>
<evidence type="ECO:0000256" key="2">
    <source>
        <dbReference type="ARBA" id="ARBA00022490"/>
    </source>
</evidence>
<evidence type="ECO:0000256" key="1">
    <source>
        <dbReference type="ARBA" id="ARBA00007718"/>
    </source>
</evidence>
<comment type="similarity">
    <text evidence="1 9 10">Belongs to the ferrochelatase family.</text>
</comment>
<dbReference type="InterPro" id="IPR033659">
    <property type="entry name" value="Ferrochelatase_N"/>
</dbReference>
<dbReference type="CDD" id="cd00419">
    <property type="entry name" value="Ferrochelatase_C"/>
    <property type="match status" value="1"/>
</dbReference>
<evidence type="ECO:0000256" key="10">
    <source>
        <dbReference type="RuleBase" id="RU000607"/>
    </source>
</evidence>
<evidence type="ECO:0000313" key="11">
    <source>
        <dbReference type="EMBL" id="AEM25258.1"/>
    </source>
</evidence>
<sequence>MENFMIFNFFSNTKANSEKILISSSNSKLKNIDNKNNIGILLINLGTPKTFSISDIRRYLREFLSDNRVIEISKYFWIPVLYCFISLLRPFKLRKLYKNIWTKDGSPMLVNSHNQVITLKEIMRKSGFHVEIELGMRYGDPSIKNAINSLVCNKNCSRILIIPLYPQYSSSTTGSSISFVTNHLTKFRDIPEFRFLKRFNIDDFYIDSLVDSINNFWNKNGKPEKLIVSFHGIPFSSIELGDPYYQDCLETYLKLKKTLNIDEGQIEMAFQSRFGYLRWLSPYTSDRLHSLAKEGFLRVDVICPGFIVDCLETLEEVDYDYRRLFIDSGGKEFNMIPSLNDNPFWINKLSDMIKLSLQNW</sequence>
<dbReference type="InterPro" id="IPR019772">
    <property type="entry name" value="Ferrochelatase_AS"/>
</dbReference>
<keyword evidence="5 9" id="KW-0350">Heme biosynthesis</keyword>
<comment type="pathway">
    <text evidence="9 10">Porphyrin-containing compound metabolism; protoheme biosynthesis; protoheme from protoporphyrin-IX: step 1/1.</text>
</comment>
<dbReference type="FunFam" id="3.40.50.1400:FF:000002">
    <property type="entry name" value="Ferrochelatase"/>
    <property type="match status" value="1"/>
</dbReference>
<dbReference type="GO" id="GO:0004325">
    <property type="term" value="F:ferrochelatase activity"/>
    <property type="evidence" value="ECO:0007669"/>
    <property type="project" value="UniProtKB-UniRule"/>
</dbReference>
<dbReference type="HAMAP" id="MF_00323">
    <property type="entry name" value="Ferrochelatase"/>
    <property type="match status" value="1"/>
</dbReference>
<dbReference type="NCBIfam" id="TIGR00109">
    <property type="entry name" value="hemH"/>
    <property type="match status" value="1"/>
</dbReference>
<keyword evidence="6 9" id="KW-0456">Lyase</keyword>
<dbReference type="EMBL" id="JF756600">
    <property type="protein sequence ID" value="AEM25258.1"/>
    <property type="molecule type" value="Genomic_DNA"/>
</dbReference>
<comment type="catalytic activity">
    <reaction evidence="9 10">
        <text>heme b + 2 H(+) = protoporphyrin IX + Fe(2+)</text>
        <dbReference type="Rhea" id="RHEA:22584"/>
        <dbReference type="ChEBI" id="CHEBI:15378"/>
        <dbReference type="ChEBI" id="CHEBI:29033"/>
        <dbReference type="ChEBI" id="CHEBI:57306"/>
        <dbReference type="ChEBI" id="CHEBI:60344"/>
        <dbReference type="EC" id="4.98.1.1"/>
    </reaction>
</comment>
<evidence type="ECO:0000256" key="7">
    <source>
        <dbReference type="ARBA" id="ARBA00023244"/>
    </source>
</evidence>
<dbReference type="CDD" id="cd03411">
    <property type="entry name" value="Ferrochelatase_N"/>
    <property type="match status" value="1"/>
</dbReference>
<comment type="function">
    <text evidence="9 10">Catalyzes the ferrous insertion into protoporphyrin IX.</text>
</comment>
<dbReference type="InterPro" id="IPR001015">
    <property type="entry name" value="Ferrochelatase"/>
</dbReference>
<dbReference type="UniPathway" id="UPA00252">
    <property type="reaction ID" value="UER00325"/>
</dbReference>
<dbReference type="GO" id="GO:0046872">
    <property type="term" value="F:metal ion binding"/>
    <property type="evidence" value="ECO:0007669"/>
    <property type="project" value="UniProtKB-KW"/>
</dbReference>
<keyword evidence="2 9" id="KW-0963">Cytoplasm</keyword>
<evidence type="ECO:0000256" key="6">
    <source>
        <dbReference type="ARBA" id="ARBA00023239"/>
    </source>
</evidence>